<dbReference type="EMBL" id="LAYC01000002">
    <property type="protein sequence ID" value="KYK58701.1"/>
    <property type="molecule type" value="Genomic_DNA"/>
</dbReference>
<organism evidence="2 3">
    <name type="scientific">Drechmeria coniospora</name>
    <name type="common">Nematophagous fungus</name>
    <name type="synonym">Meria coniospora</name>
    <dbReference type="NCBI Taxonomy" id="98403"/>
    <lineage>
        <taxon>Eukaryota</taxon>
        <taxon>Fungi</taxon>
        <taxon>Dikarya</taxon>
        <taxon>Ascomycota</taxon>
        <taxon>Pezizomycotina</taxon>
        <taxon>Sordariomycetes</taxon>
        <taxon>Hypocreomycetidae</taxon>
        <taxon>Hypocreales</taxon>
        <taxon>Ophiocordycipitaceae</taxon>
        <taxon>Drechmeria</taxon>
    </lineage>
</organism>
<accession>A0A151GNT4</accession>
<evidence type="ECO:0008006" key="4">
    <source>
        <dbReference type="Google" id="ProtNLM"/>
    </source>
</evidence>
<evidence type="ECO:0000256" key="1">
    <source>
        <dbReference type="ARBA" id="ARBA00010795"/>
    </source>
</evidence>
<evidence type="ECO:0000313" key="2">
    <source>
        <dbReference type="EMBL" id="KYK58701.1"/>
    </source>
</evidence>
<evidence type="ECO:0000313" key="3">
    <source>
        <dbReference type="Proteomes" id="UP000076580"/>
    </source>
</evidence>
<reference evidence="2 3" key="1">
    <citation type="journal article" date="2016" name="Sci. Rep.">
        <title>Insights into Adaptations to a Near-Obligate Nematode Endoparasitic Lifestyle from the Finished Genome of Drechmeria coniospora.</title>
        <authorList>
            <person name="Zhang L."/>
            <person name="Zhou Z."/>
            <person name="Guo Q."/>
            <person name="Fokkens L."/>
            <person name="Miskei M."/>
            <person name="Pocsi I."/>
            <person name="Zhang W."/>
            <person name="Chen M."/>
            <person name="Wang L."/>
            <person name="Sun Y."/>
            <person name="Donzelli B.G."/>
            <person name="Gibson D.M."/>
            <person name="Nelson D.R."/>
            <person name="Luo J.G."/>
            <person name="Rep M."/>
            <person name="Liu H."/>
            <person name="Yang S."/>
            <person name="Wang J."/>
            <person name="Krasnoff S.B."/>
            <person name="Xu Y."/>
            <person name="Molnar I."/>
            <person name="Lin M."/>
        </authorList>
    </citation>
    <scope>NUCLEOTIDE SEQUENCE [LARGE SCALE GENOMIC DNA]</scope>
    <source>
        <strain evidence="2 3">ARSEF 6962</strain>
    </source>
</reference>
<dbReference type="InterPro" id="IPR009413">
    <property type="entry name" value="Aegerolysin-typ"/>
</dbReference>
<dbReference type="GeneID" id="63718361"/>
<dbReference type="GO" id="GO:0019836">
    <property type="term" value="P:symbiont-mediated hemolysis of host erythrocyte"/>
    <property type="evidence" value="ECO:0007669"/>
    <property type="project" value="InterPro"/>
</dbReference>
<keyword evidence="3" id="KW-1185">Reference proteome</keyword>
<dbReference type="Proteomes" id="UP000076580">
    <property type="component" value="Chromosome 02"/>
</dbReference>
<proteinExistence type="inferred from homology"/>
<protein>
    <recommendedName>
        <fullName evidence="4">Aegerolysin family protein</fullName>
    </recommendedName>
</protein>
<dbReference type="RefSeq" id="XP_040658053.1">
    <property type="nucleotide sequence ID" value="XM_040803020.1"/>
</dbReference>
<dbReference type="Gene3D" id="2.60.270.50">
    <property type="match status" value="1"/>
</dbReference>
<sequence length="137" mass="15268">MAYAQWIIVTIVNFLKSGKDIKVKNADISWGKFWDGENMDDEISASTVNEIVVARGQVEQVQACGRSDAASGTEGTFDIYDCNNKRICHVSWDCPWGSKSNSFEVEVDDEAKYKVIKPSFVVRSGAIGTMQIFIMDN</sequence>
<comment type="similarity">
    <text evidence="1">Belongs to the aegerolysin family.</text>
</comment>
<comment type="caution">
    <text evidence="2">The sequence shown here is derived from an EMBL/GenBank/DDBJ whole genome shotgun (WGS) entry which is preliminary data.</text>
</comment>
<dbReference type="InParanoid" id="A0A151GNT4"/>
<gene>
    <name evidence="2" type="ORF">DCS_05718</name>
</gene>
<dbReference type="PIRSF" id="PIRSF007951">
    <property type="entry name" value="Hemolysin, aegerolysin type"/>
    <property type="match status" value="1"/>
</dbReference>
<dbReference type="AlphaFoldDB" id="A0A151GNT4"/>
<dbReference type="Pfam" id="PF06355">
    <property type="entry name" value="Aegerolysin"/>
    <property type="match status" value="1"/>
</dbReference>
<dbReference type="STRING" id="98403.A0A151GNT4"/>
<name>A0A151GNT4_DRECN</name>